<sequence length="429" mass="46409">MHSGAAQRGRAPAARHLVLDELSKGTVERLDAASAAFVNASGLAKASPMGMGLYRIEPAGKVGSVRTATLQLDVRPKDRLGLSRLLFLLSYAGNQGFRADSVAAAEDRELWSALAESLAQMAERALGRGVLQGYLTVDESLRTVKGRIRISDQISRRPGMLVPLEVSYDEFTEDIAENRILRAALERMGQVPRVRPEVLSRLRQLKGKLDAVTRLPSGAPLPPWTPSRMNVRYQSVLRLAELILRNASAEAGEGKQQTASFVVDMAQVFEDFVGTALREAMAAYPGEMRLQYNALLSEAVHDSDRLSVRPDAVHLLGGRPVVAYNAKYKAAADFGASLTADHYQMLAHCTALGVPTAWLVYAGAGEMKLRRILNTDIDIVEFPLDLSLPPSDILAAVADLARQSWGEVVPTRPLTSQARQGNPAGVGPA</sequence>
<dbReference type="PANTHER" id="PTHR38733">
    <property type="entry name" value="PROTEIN MCRC"/>
    <property type="match status" value="1"/>
</dbReference>
<protein>
    <submittedName>
        <fullName evidence="1">McrC family protein</fullName>
    </submittedName>
</protein>
<comment type="caution">
    <text evidence="1">The sequence shown here is derived from an EMBL/GenBank/DDBJ whole genome shotgun (WGS) entry which is preliminary data.</text>
</comment>
<name>A0ABT1LPQ3_9MICC</name>
<evidence type="ECO:0000313" key="2">
    <source>
        <dbReference type="Proteomes" id="UP001524318"/>
    </source>
</evidence>
<dbReference type="RefSeq" id="WP_254750478.1">
    <property type="nucleotide sequence ID" value="NZ_JANCLV010000007.1"/>
</dbReference>
<dbReference type="EMBL" id="JANCLV010000007">
    <property type="protein sequence ID" value="MCP9000445.1"/>
    <property type="molecule type" value="Genomic_DNA"/>
</dbReference>
<organism evidence="1 2">
    <name type="scientific">Pseudarthrobacter humi</name>
    <dbReference type="NCBI Taxonomy" id="2952523"/>
    <lineage>
        <taxon>Bacteria</taxon>
        <taxon>Bacillati</taxon>
        <taxon>Actinomycetota</taxon>
        <taxon>Actinomycetes</taxon>
        <taxon>Micrococcales</taxon>
        <taxon>Micrococcaceae</taxon>
        <taxon>Pseudarthrobacter</taxon>
    </lineage>
</organism>
<dbReference type="Proteomes" id="UP001524318">
    <property type="component" value="Unassembled WGS sequence"/>
</dbReference>
<gene>
    <name evidence="1" type="ORF">NFC73_11990</name>
</gene>
<dbReference type="InterPro" id="IPR019292">
    <property type="entry name" value="McrC"/>
</dbReference>
<keyword evidence="2" id="KW-1185">Reference proteome</keyword>
<dbReference type="Pfam" id="PF10117">
    <property type="entry name" value="McrBC"/>
    <property type="match status" value="1"/>
</dbReference>
<reference evidence="1 2" key="1">
    <citation type="submission" date="2022-06" db="EMBL/GenBank/DDBJ databases">
        <title>Pseudarthrobacter sp. strain RMG13 Genome sequencing and assembly.</title>
        <authorList>
            <person name="Kim I."/>
        </authorList>
    </citation>
    <scope>NUCLEOTIDE SEQUENCE [LARGE SCALE GENOMIC DNA]</scope>
    <source>
        <strain evidence="1 2">RMG13</strain>
    </source>
</reference>
<dbReference type="PANTHER" id="PTHR38733:SF1">
    <property type="entry name" value="TYPE IV METHYL-DIRECTED RESTRICTION ENZYME ECOKMCRBC"/>
    <property type="match status" value="1"/>
</dbReference>
<accession>A0ABT1LPQ3</accession>
<proteinExistence type="predicted"/>
<evidence type="ECO:0000313" key="1">
    <source>
        <dbReference type="EMBL" id="MCP9000445.1"/>
    </source>
</evidence>